<organism evidence="2 3">
    <name type="scientific">Phytophthora fragariae</name>
    <dbReference type="NCBI Taxonomy" id="53985"/>
    <lineage>
        <taxon>Eukaryota</taxon>
        <taxon>Sar</taxon>
        <taxon>Stramenopiles</taxon>
        <taxon>Oomycota</taxon>
        <taxon>Peronosporomycetes</taxon>
        <taxon>Peronosporales</taxon>
        <taxon>Peronosporaceae</taxon>
        <taxon>Phytophthora</taxon>
    </lineage>
</organism>
<dbReference type="AlphaFoldDB" id="A0A6A3QWA8"/>
<dbReference type="EMBL" id="QXFZ01001846">
    <property type="protein sequence ID" value="KAE9084131.1"/>
    <property type="molecule type" value="Genomic_DNA"/>
</dbReference>
<gene>
    <name evidence="2" type="ORF">PF007_g21637</name>
</gene>
<name>A0A6A3QWA8_9STRA</name>
<evidence type="ECO:0000256" key="1">
    <source>
        <dbReference type="SAM" id="MobiDB-lite"/>
    </source>
</evidence>
<feature type="region of interest" description="Disordered" evidence="1">
    <location>
        <begin position="1"/>
        <end position="105"/>
    </location>
</feature>
<feature type="compositionally biased region" description="Basic and acidic residues" evidence="1">
    <location>
        <begin position="1"/>
        <end position="10"/>
    </location>
</feature>
<dbReference type="PANTHER" id="PTHR34415">
    <property type="entry name" value="INTEGRASE CATALYTIC DOMAIN-CONTAINING PROTEIN"/>
    <property type="match status" value="1"/>
</dbReference>
<feature type="compositionally biased region" description="Basic and acidic residues" evidence="1">
    <location>
        <begin position="28"/>
        <end position="48"/>
    </location>
</feature>
<sequence>MQTPQPHDDSAPPTSPLAAATPPTRAGADADQRQEDRQPRDAAAHCSEDDGSEDDGGEDDGGVSPSDSQACSENKGAGSERGSSSSEERDDSGDEDFSLESSAGTVMKRRLQKQLIQSDPCDSGCARGKAKELESLVCSLSQMTKAEKTTSLYTLLAVLMQVPVDRKRGSGDRERFNYYLPFVGQVCRPVFAKAYDVVPMTIQRYKKRIRDGNMATKDHGNKLNKNASQVDVVWLVKWFTEFLRKLVRWSHELFKSYKSVMTELYKRLDGVQKYQIFSIDSAKPGVVACKKGPDSDAVEQDLRRKIDGILTAKEKVVRIMIDHVEVLPPPATNPEKREQMYKTIRPYVPDEFQNDTLGCQEEPRRTWNGSDSSDTEPYEKKKPAQKKRAAPSKKAADKPKKRKSPATTDAEEE</sequence>
<feature type="compositionally biased region" description="Low complexity" evidence="1">
    <location>
        <begin position="16"/>
        <end position="27"/>
    </location>
</feature>
<feature type="region of interest" description="Disordered" evidence="1">
    <location>
        <begin position="351"/>
        <end position="413"/>
    </location>
</feature>
<accession>A0A6A3QWA8</accession>
<dbReference type="PANTHER" id="PTHR34415:SF1">
    <property type="entry name" value="INTEGRASE CATALYTIC DOMAIN-CONTAINING PROTEIN"/>
    <property type="match status" value="1"/>
</dbReference>
<reference evidence="2 3" key="1">
    <citation type="submission" date="2018-08" db="EMBL/GenBank/DDBJ databases">
        <title>Genomic investigation of the strawberry pathogen Phytophthora fragariae indicates pathogenicity is determined by transcriptional variation in three key races.</title>
        <authorList>
            <person name="Adams T.M."/>
            <person name="Armitage A.D."/>
            <person name="Sobczyk M.K."/>
            <person name="Bates H.J."/>
            <person name="Dunwell J.M."/>
            <person name="Nellist C.F."/>
            <person name="Harrison R.J."/>
        </authorList>
    </citation>
    <scope>NUCLEOTIDE SEQUENCE [LARGE SCALE GENOMIC DNA]</scope>
    <source>
        <strain evidence="2 3">NOV-71</strain>
    </source>
</reference>
<feature type="compositionally biased region" description="Acidic residues" evidence="1">
    <location>
        <begin position="49"/>
        <end position="61"/>
    </location>
</feature>
<evidence type="ECO:0000313" key="3">
    <source>
        <dbReference type="Proteomes" id="UP000441208"/>
    </source>
</evidence>
<comment type="caution">
    <text evidence="2">The sequence shown here is derived from an EMBL/GenBank/DDBJ whole genome shotgun (WGS) entry which is preliminary data.</text>
</comment>
<proteinExistence type="predicted"/>
<dbReference type="Proteomes" id="UP000441208">
    <property type="component" value="Unassembled WGS sequence"/>
</dbReference>
<feature type="compositionally biased region" description="Acidic residues" evidence="1">
    <location>
        <begin position="88"/>
        <end position="98"/>
    </location>
</feature>
<evidence type="ECO:0000313" key="2">
    <source>
        <dbReference type="EMBL" id="KAE9084131.1"/>
    </source>
</evidence>
<protein>
    <submittedName>
        <fullName evidence="2">Uncharacterized protein</fullName>
    </submittedName>
</protein>